<protein>
    <submittedName>
        <fullName evidence="2">Uncharacterized protein</fullName>
    </submittedName>
</protein>
<evidence type="ECO:0000256" key="1">
    <source>
        <dbReference type="SAM" id="MobiDB-lite"/>
    </source>
</evidence>
<dbReference type="EMBL" id="CP064787">
    <property type="protein sequence ID" value="QSG06140.1"/>
    <property type="molecule type" value="Genomic_DNA"/>
</dbReference>
<reference evidence="2" key="1">
    <citation type="submission" date="2020-11" db="EMBL/GenBank/DDBJ databases">
        <title>Carbohydrate-dependent, anaerobic sulfur respiration: A novel catabolism in halophilic archaea.</title>
        <authorList>
            <person name="Sorokin D.Y."/>
            <person name="Messina E."/>
            <person name="Smedile F."/>
            <person name="La Cono V."/>
            <person name="Hallsworth J.E."/>
            <person name="Yakimov M.M."/>
        </authorList>
    </citation>
    <scope>NUCLEOTIDE SEQUENCE</scope>
    <source>
        <strain evidence="2">HSR12-1</strain>
    </source>
</reference>
<name>A0A897MVK6_9EURY</name>
<proteinExistence type="predicted"/>
<dbReference type="AlphaFoldDB" id="A0A897MVK6"/>
<dbReference type="Proteomes" id="UP000663525">
    <property type="component" value="Chromosome"/>
</dbReference>
<dbReference type="RefSeq" id="WP_229112561.1">
    <property type="nucleotide sequence ID" value="NZ_CP064787.1"/>
</dbReference>
<dbReference type="InterPro" id="IPR006311">
    <property type="entry name" value="TAT_signal"/>
</dbReference>
<dbReference type="GeneID" id="68855393"/>
<sequence length="201" mass="22212">MSDQQRESRGINRRTVLKTAGMATVGLAAYSGTASATPPTEIRFCGCSQICFGENDGRNFVLYVTETEDGYDCELDEVGVGATCETAGDDEKIIGLFNRRLDDYRFFKNPNNCASRALSDLGLDEPDGETVGDIDCPLPDDLEDDILYMFYERVSRHEYVVNDPKSVNVGKVIVRTRKCNPPSQWEDDPNGPPNDRGQGPP</sequence>
<evidence type="ECO:0000313" key="3">
    <source>
        <dbReference type="Proteomes" id="UP000663525"/>
    </source>
</evidence>
<evidence type="ECO:0000313" key="2">
    <source>
        <dbReference type="EMBL" id="QSG06140.1"/>
    </source>
</evidence>
<organism evidence="2 3">
    <name type="scientific">Halapricum desulfuricans</name>
    <dbReference type="NCBI Taxonomy" id="2841257"/>
    <lineage>
        <taxon>Archaea</taxon>
        <taxon>Methanobacteriati</taxon>
        <taxon>Methanobacteriota</taxon>
        <taxon>Stenosarchaea group</taxon>
        <taxon>Halobacteria</taxon>
        <taxon>Halobacteriales</taxon>
        <taxon>Haloarculaceae</taxon>
        <taxon>Halapricum</taxon>
    </lineage>
</organism>
<dbReference type="PROSITE" id="PS51318">
    <property type="entry name" value="TAT"/>
    <property type="match status" value="1"/>
</dbReference>
<gene>
    <name evidence="2" type="ORF">HSR121_1806</name>
</gene>
<feature type="region of interest" description="Disordered" evidence="1">
    <location>
        <begin position="178"/>
        <end position="201"/>
    </location>
</feature>
<accession>A0A897MVK6</accession>